<protein>
    <recommendedName>
        <fullName evidence="6">Transposase</fullName>
    </recommendedName>
</protein>
<dbReference type="Proteomes" id="UP000663848">
    <property type="component" value="Unassembled WGS sequence"/>
</dbReference>
<dbReference type="Proteomes" id="UP000663872">
    <property type="component" value="Unassembled WGS sequence"/>
</dbReference>
<dbReference type="PANTHER" id="PTHR46068:SF1">
    <property type="entry name" value="TRANSPOSASE IS30-LIKE HTH DOMAIN-CONTAINING PROTEIN"/>
    <property type="match status" value="1"/>
</dbReference>
<dbReference type="EMBL" id="CAJOBR010003863">
    <property type="protein sequence ID" value="CAF4755592.1"/>
    <property type="molecule type" value="Genomic_DNA"/>
</dbReference>
<dbReference type="InterPro" id="IPR036397">
    <property type="entry name" value="RNaseH_sf"/>
</dbReference>
<sequence length="213" mass="24798">MVKSNDLQSVAISHFKGGEKAPEIAKLLTNKADRVTIHRWLCRYKQSGPISVKPKSGRPRAGRTKRLINLVKTRLNSNVRRKSIRTMTKDFKSTYATIRRVLVEDLGKKCYRKINVQKLKQDQKPIRKQCCTWIRKNIDRRKAENMMVTDEKIFTKNGYINPKNDVVWADSRCDTNDRGGVHEKEKFPASIMIAFGATWNRPTEPYFFRRING</sequence>
<dbReference type="AlphaFoldDB" id="A0A817VSI9"/>
<dbReference type="EMBL" id="CAJNYU010002045">
    <property type="protein sequence ID" value="CAF3497903.1"/>
    <property type="molecule type" value="Genomic_DNA"/>
</dbReference>
<gene>
    <name evidence="2" type="ORF">FME351_LOCUS16595</name>
    <name evidence="1" type="ORF">GRG538_LOCUS4778</name>
    <name evidence="4" type="ORF">QYT958_LOCUS21292</name>
    <name evidence="3" type="ORF">TSG867_LOCUS28652</name>
</gene>
<organism evidence="1 5">
    <name type="scientific">Rotaria socialis</name>
    <dbReference type="NCBI Taxonomy" id="392032"/>
    <lineage>
        <taxon>Eukaryota</taxon>
        <taxon>Metazoa</taxon>
        <taxon>Spiralia</taxon>
        <taxon>Gnathifera</taxon>
        <taxon>Rotifera</taxon>
        <taxon>Eurotatoria</taxon>
        <taxon>Bdelloidea</taxon>
        <taxon>Philodinida</taxon>
        <taxon>Philodinidae</taxon>
        <taxon>Rotaria</taxon>
    </lineage>
</organism>
<dbReference type="GO" id="GO:0003676">
    <property type="term" value="F:nucleic acid binding"/>
    <property type="evidence" value="ECO:0007669"/>
    <property type="project" value="InterPro"/>
</dbReference>
<proteinExistence type="predicted"/>
<dbReference type="Proteomes" id="UP000663862">
    <property type="component" value="Unassembled WGS sequence"/>
</dbReference>
<dbReference type="EMBL" id="CAJOBQ010003682">
    <property type="protein sequence ID" value="CAF4614495.1"/>
    <property type="molecule type" value="Genomic_DNA"/>
</dbReference>
<dbReference type="EMBL" id="CAJNYT010000306">
    <property type="protein sequence ID" value="CAF3342729.1"/>
    <property type="molecule type" value="Genomic_DNA"/>
</dbReference>
<comment type="caution">
    <text evidence="1">The sequence shown here is derived from an EMBL/GenBank/DDBJ whole genome shotgun (WGS) entry which is preliminary data.</text>
</comment>
<dbReference type="Gene3D" id="3.30.420.10">
    <property type="entry name" value="Ribonuclease H-like superfamily/Ribonuclease H"/>
    <property type="match status" value="1"/>
</dbReference>
<evidence type="ECO:0008006" key="6">
    <source>
        <dbReference type="Google" id="ProtNLM"/>
    </source>
</evidence>
<dbReference type="PANTHER" id="PTHR46068">
    <property type="entry name" value="PROTEIN CBG27172"/>
    <property type="match status" value="1"/>
</dbReference>
<reference evidence="1" key="1">
    <citation type="submission" date="2021-02" db="EMBL/GenBank/DDBJ databases">
        <authorList>
            <person name="Nowell W R."/>
        </authorList>
    </citation>
    <scope>NUCLEOTIDE SEQUENCE</scope>
</reference>
<evidence type="ECO:0000313" key="2">
    <source>
        <dbReference type="EMBL" id="CAF3497903.1"/>
    </source>
</evidence>
<name>A0A817VSI9_9BILA</name>
<dbReference type="SUPFAM" id="SSF46689">
    <property type="entry name" value="Homeodomain-like"/>
    <property type="match status" value="1"/>
</dbReference>
<evidence type="ECO:0000313" key="5">
    <source>
        <dbReference type="Proteomes" id="UP000663872"/>
    </source>
</evidence>
<accession>A0A817VSI9</accession>
<evidence type="ECO:0000313" key="1">
    <source>
        <dbReference type="EMBL" id="CAF3342729.1"/>
    </source>
</evidence>
<dbReference type="InterPro" id="IPR009057">
    <property type="entry name" value="Homeodomain-like_sf"/>
</dbReference>
<dbReference type="Proteomes" id="UP000663869">
    <property type="component" value="Unassembled WGS sequence"/>
</dbReference>
<evidence type="ECO:0000313" key="4">
    <source>
        <dbReference type="EMBL" id="CAF4755592.1"/>
    </source>
</evidence>
<evidence type="ECO:0000313" key="3">
    <source>
        <dbReference type="EMBL" id="CAF4614495.1"/>
    </source>
</evidence>